<dbReference type="EMBL" id="JAPDOD010000065">
    <property type="protein sequence ID" value="MDA0166424.1"/>
    <property type="molecule type" value="Genomic_DNA"/>
</dbReference>
<dbReference type="Proteomes" id="UP001149140">
    <property type="component" value="Unassembled WGS sequence"/>
</dbReference>
<gene>
    <name evidence="1" type="ORF">OM076_39535</name>
</gene>
<dbReference type="AlphaFoldDB" id="A0A9X3S528"/>
<name>A0A9X3S528_9ACTN</name>
<sequence>MKALSDHVAACVERVLRTVPASAREDVYIVSAWLGEDLTVSIGWNTSRHVRARRPFDSRFAWGVLEWSRWEFECPTACVVCDRLADPLGFALCGRWLASVEPGDERTAFRSLIDGVVQEMHRDGRIAAALGHSVALIVEGELQTCSA</sequence>
<evidence type="ECO:0000313" key="2">
    <source>
        <dbReference type="Proteomes" id="UP001149140"/>
    </source>
</evidence>
<accession>A0A9X3S528</accession>
<evidence type="ECO:0000313" key="1">
    <source>
        <dbReference type="EMBL" id="MDA0166424.1"/>
    </source>
</evidence>
<organism evidence="1 2">
    <name type="scientific">Solirubrobacter ginsenosidimutans</name>
    <dbReference type="NCBI Taxonomy" id="490573"/>
    <lineage>
        <taxon>Bacteria</taxon>
        <taxon>Bacillati</taxon>
        <taxon>Actinomycetota</taxon>
        <taxon>Thermoleophilia</taxon>
        <taxon>Solirubrobacterales</taxon>
        <taxon>Solirubrobacteraceae</taxon>
        <taxon>Solirubrobacter</taxon>
    </lineage>
</organism>
<comment type="caution">
    <text evidence="1">The sequence shown here is derived from an EMBL/GenBank/DDBJ whole genome shotgun (WGS) entry which is preliminary data.</text>
</comment>
<reference evidence="1" key="1">
    <citation type="submission" date="2022-10" db="EMBL/GenBank/DDBJ databases">
        <title>The WGS of Solirubrobacter ginsenosidimutans DSM 21036.</title>
        <authorList>
            <person name="Jiang Z."/>
        </authorList>
    </citation>
    <scope>NUCLEOTIDE SEQUENCE</scope>
    <source>
        <strain evidence="1">DSM 21036</strain>
    </source>
</reference>
<keyword evidence="2" id="KW-1185">Reference proteome</keyword>
<protein>
    <submittedName>
        <fullName evidence="1">Uncharacterized protein</fullName>
    </submittedName>
</protein>
<dbReference type="RefSeq" id="WP_270045681.1">
    <property type="nucleotide sequence ID" value="NZ_JAPDOD010000065.1"/>
</dbReference>
<proteinExistence type="predicted"/>